<name>A0A1F8FGI2_9BACT</name>
<sequence>MEVENVFGELEEVKQEIFRGKVTNFQIAEHPSRFKGAGFEIHTTNRWRPGEPLSNVDWNLSLRTWPKEIYKIDRIETRNAPVIIMADVSSSIFVEIDRSVSRFRLLLHLLGGLGFTANYFHDPVGVVAVSGGVEFYLRPRLGQGQILFAAKLLLEQSEKFEKEKERAATKKSGLNSALEMLLSALRRQCSIVILSDFNSEINGELEIDFKMVETLSALHHWNVLAIFLDDPLEFAWRSGSGVVKVKNVETGQIEKVKASRAEQIRQDFTEKREILRQRLAKAGVDSTVLSFGDHFNQLSQFLSERRATR</sequence>
<organism evidence="2 3">
    <name type="scientific">Candidatus Yanofskybacteria bacterium RIFCSPHIGHO2_02_FULL_43_15c</name>
    <dbReference type="NCBI Taxonomy" id="1802679"/>
    <lineage>
        <taxon>Bacteria</taxon>
        <taxon>Candidatus Yanofskyibacteriota</taxon>
    </lineage>
</organism>
<gene>
    <name evidence="2" type="ORF">A3C71_03115</name>
</gene>
<dbReference type="Pfam" id="PF01882">
    <property type="entry name" value="DUF58"/>
    <property type="match status" value="1"/>
</dbReference>
<dbReference type="Proteomes" id="UP000178197">
    <property type="component" value="Unassembled WGS sequence"/>
</dbReference>
<feature type="domain" description="DUF58" evidence="1">
    <location>
        <begin position="47"/>
        <end position="272"/>
    </location>
</feature>
<evidence type="ECO:0000259" key="1">
    <source>
        <dbReference type="Pfam" id="PF01882"/>
    </source>
</evidence>
<reference evidence="2 3" key="1">
    <citation type="journal article" date="2016" name="Nat. Commun.">
        <title>Thousands of microbial genomes shed light on interconnected biogeochemical processes in an aquifer system.</title>
        <authorList>
            <person name="Anantharaman K."/>
            <person name="Brown C.T."/>
            <person name="Hug L.A."/>
            <person name="Sharon I."/>
            <person name="Castelle C.J."/>
            <person name="Probst A.J."/>
            <person name="Thomas B.C."/>
            <person name="Singh A."/>
            <person name="Wilkins M.J."/>
            <person name="Karaoz U."/>
            <person name="Brodie E.L."/>
            <person name="Williams K.H."/>
            <person name="Hubbard S.S."/>
            <person name="Banfield J.F."/>
        </authorList>
    </citation>
    <scope>NUCLEOTIDE SEQUENCE [LARGE SCALE GENOMIC DNA]</scope>
</reference>
<accession>A0A1F8FGI2</accession>
<proteinExistence type="predicted"/>
<evidence type="ECO:0000313" key="2">
    <source>
        <dbReference type="EMBL" id="OGN12252.1"/>
    </source>
</evidence>
<comment type="caution">
    <text evidence="2">The sequence shown here is derived from an EMBL/GenBank/DDBJ whole genome shotgun (WGS) entry which is preliminary data.</text>
</comment>
<dbReference type="AlphaFoldDB" id="A0A1F8FGI2"/>
<protein>
    <recommendedName>
        <fullName evidence="1">DUF58 domain-containing protein</fullName>
    </recommendedName>
</protein>
<dbReference type="EMBL" id="MGJT01000020">
    <property type="protein sequence ID" value="OGN12252.1"/>
    <property type="molecule type" value="Genomic_DNA"/>
</dbReference>
<dbReference type="InterPro" id="IPR002881">
    <property type="entry name" value="DUF58"/>
</dbReference>
<evidence type="ECO:0000313" key="3">
    <source>
        <dbReference type="Proteomes" id="UP000178197"/>
    </source>
</evidence>
<dbReference type="PANTHER" id="PTHR33608">
    <property type="entry name" value="BLL2464 PROTEIN"/>
    <property type="match status" value="1"/>
</dbReference>
<dbReference type="PANTHER" id="PTHR33608:SF6">
    <property type="entry name" value="BLL2464 PROTEIN"/>
    <property type="match status" value="1"/>
</dbReference>